<sequence length="57" mass="6162">MESSSWVCRKAQALGTGRAPQSSDSSAVPWLVACHQLKDVLLCSSTGDPHIFRPTTF</sequence>
<protein>
    <submittedName>
        <fullName evidence="1">Uncharacterized protein</fullName>
    </submittedName>
</protein>
<reference evidence="1" key="1">
    <citation type="submission" date="2014-11" db="EMBL/GenBank/DDBJ databases">
        <authorList>
            <person name="Amaro Gonzalez C."/>
        </authorList>
    </citation>
    <scope>NUCLEOTIDE SEQUENCE</scope>
</reference>
<reference evidence="1" key="2">
    <citation type="journal article" date="2015" name="Fish Shellfish Immunol.">
        <title>Early steps in the European eel (Anguilla anguilla)-Vibrio vulnificus interaction in the gills: Role of the RtxA13 toxin.</title>
        <authorList>
            <person name="Callol A."/>
            <person name="Pajuelo D."/>
            <person name="Ebbesson L."/>
            <person name="Teles M."/>
            <person name="MacKenzie S."/>
            <person name="Amaro C."/>
        </authorList>
    </citation>
    <scope>NUCLEOTIDE SEQUENCE</scope>
</reference>
<organism evidence="1">
    <name type="scientific">Anguilla anguilla</name>
    <name type="common">European freshwater eel</name>
    <name type="synonym">Muraena anguilla</name>
    <dbReference type="NCBI Taxonomy" id="7936"/>
    <lineage>
        <taxon>Eukaryota</taxon>
        <taxon>Metazoa</taxon>
        <taxon>Chordata</taxon>
        <taxon>Craniata</taxon>
        <taxon>Vertebrata</taxon>
        <taxon>Euteleostomi</taxon>
        <taxon>Actinopterygii</taxon>
        <taxon>Neopterygii</taxon>
        <taxon>Teleostei</taxon>
        <taxon>Anguilliformes</taxon>
        <taxon>Anguillidae</taxon>
        <taxon>Anguilla</taxon>
    </lineage>
</organism>
<accession>A0A0E9VV43</accession>
<proteinExistence type="predicted"/>
<dbReference type="EMBL" id="GBXM01026695">
    <property type="protein sequence ID" value="JAH81882.1"/>
    <property type="molecule type" value="Transcribed_RNA"/>
</dbReference>
<evidence type="ECO:0000313" key="1">
    <source>
        <dbReference type="EMBL" id="JAH81882.1"/>
    </source>
</evidence>
<dbReference type="AlphaFoldDB" id="A0A0E9VV43"/>
<name>A0A0E9VV43_ANGAN</name>